<proteinExistence type="predicted"/>
<dbReference type="InterPro" id="IPR032675">
    <property type="entry name" value="LRR_dom_sf"/>
</dbReference>
<dbReference type="Proteomes" id="UP000244905">
    <property type="component" value="Unassembled WGS sequence"/>
</dbReference>
<evidence type="ECO:0008006" key="3">
    <source>
        <dbReference type="Google" id="ProtNLM"/>
    </source>
</evidence>
<organism evidence="1 2">
    <name type="scientific">Duncaniella muris</name>
    <dbReference type="NCBI Taxonomy" id="2094150"/>
    <lineage>
        <taxon>Bacteria</taxon>
        <taxon>Pseudomonadati</taxon>
        <taxon>Bacteroidota</taxon>
        <taxon>Bacteroidia</taxon>
        <taxon>Bacteroidales</taxon>
        <taxon>Muribaculaceae</taxon>
        <taxon>Duncaniella</taxon>
    </lineage>
</organism>
<name>A0A2V1II85_9BACT</name>
<evidence type="ECO:0000313" key="1">
    <source>
        <dbReference type="EMBL" id="PWB00701.1"/>
    </source>
</evidence>
<dbReference type="GeneID" id="82527046"/>
<gene>
    <name evidence="1" type="ORF">C5O23_11960</name>
</gene>
<reference evidence="2" key="1">
    <citation type="submission" date="2018-02" db="EMBL/GenBank/DDBJ databases">
        <authorList>
            <person name="Clavel T."/>
            <person name="Strowig T."/>
        </authorList>
    </citation>
    <scope>NUCLEOTIDE SEQUENCE [LARGE SCALE GENOMIC DNA]</scope>
    <source>
        <strain evidence="2">DSM 103720</strain>
    </source>
</reference>
<dbReference type="RefSeq" id="WP_107033172.1">
    <property type="nucleotide sequence ID" value="NZ_CAJSYL010000043.1"/>
</dbReference>
<accession>A0A2V1II85</accession>
<dbReference type="EMBL" id="PUEC01000033">
    <property type="protein sequence ID" value="PWB00701.1"/>
    <property type="molecule type" value="Genomic_DNA"/>
</dbReference>
<keyword evidence="2" id="KW-1185">Reference proteome</keyword>
<evidence type="ECO:0000313" key="2">
    <source>
        <dbReference type="Proteomes" id="UP000244905"/>
    </source>
</evidence>
<sequence length="228" mass="24896">MPATITKIGFSAFEKCETLSEIISHAVTPPVCTNDNIFDSKIYKTASLFVPAGSRKAYTEANVWKNFSNTTTGERFTISVEYDNSRGNATINGQKTDRSEFEEGEAAEIIIRPADNFRIAEVTVNGSRADFKPEEFKASIAAVAENINITATFELGISGIAPVLTPSNIKVYGKDSAIYIEGADDNETVEIYSSYGICIYRGTERKIDLGAGGIYIVRILDKTFKVAV</sequence>
<dbReference type="AlphaFoldDB" id="A0A2V1II85"/>
<comment type="caution">
    <text evidence="1">The sequence shown here is derived from an EMBL/GenBank/DDBJ whole genome shotgun (WGS) entry which is preliminary data.</text>
</comment>
<protein>
    <recommendedName>
        <fullName evidence="3">Leucine-rich repeat domain-containing protein</fullName>
    </recommendedName>
</protein>
<dbReference type="Gene3D" id="3.80.10.10">
    <property type="entry name" value="Ribonuclease Inhibitor"/>
    <property type="match status" value="1"/>
</dbReference>